<organism evidence="1 2">
    <name type="scientific">Trichonephila clavipes</name>
    <name type="common">Golden silk orbweaver</name>
    <name type="synonym">Nephila clavipes</name>
    <dbReference type="NCBI Taxonomy" id="2585209"/>
    <lineage>
        <taxon>Eukaryota</taxon>
        <taxon>Metazoa</taxon>
        <taxon>Ecdysozoa</taxon>
        <taxon>Arthropoda</taxon>
        <taxon>Chelicerata</taxon>
        <taxon>Arachnida</taxon>
        <taxon>Araneae</taxon>
        <taxon>Araneomorphae</taxon>
        <taxon>Entelegynae</taxon>
        <taxon>Araneoidea</taxon>
        <taxon>Nephilidae</taxon>
        <taxon>Trichonephila</taxon>
    </lineage>
</organism>
<name>A0A8X6VTP5_TRICX</name>
<protein>
    <submittedName>
        <fullName evidence="1">Uncharacterized protein</fullName>
    </submittedName>
</protein>
<comment type="caution">
    <text evidence="1">The sequence shown here is derived from an EMBL/GenBank/DDBJ whole genome shotgun (WGS) entry which is preliminary data.</text>
</comment>
<evidence type="ECO:0000313" key="2">
    <source>
        <dbReference type="Proteomes" id="UP000887159"/>
    </source>
</evidence>
<dbReference type="Proteomes" id="UP000887159">
    <property type="component" value="Unassembled WGS sequence"/>
</dbReference>
<proteinExistence type="predicted"/>
<evidence type="ECO:0000313" key="1">
    <source>
        <dbReference type="EMBL" id="GFY22236.1"/>
    </source>
</evidence>
<reference evidence="1" key="1">
    <citation type="submission" date="2020-08" db="EMBL/GenBank/DDBJ databases">
        <title>Multicomponent nature underlies the extraordinary mechanical properties of spider dragline silk.</title>
        <authorList>
            <person name="Kono N."/>
            <person name="Nakamura H."/>
            <person name="Mori M."/>
            <person name="Yoshida Y."/>
            <person name="Ohtoshi R."/>
            <person name="Malay A.D."/>
            <person name="Moran D.A.P."/>
            <person name="Tomita M."/>
            <person name="Numata K."/>
            <person name="Arakawa K."/>
        </authorList>
    </citation>
    <scope>NUCLEOTIDE SEQUENCE</scope>
</reference>
<dbReference type="EMBL" id="BMAU01021359">
    <property type="protein sequence ID" value="GFY22236.1"/>
    <property type="molecule type" value="Genomic_DNA"/>
</dbReference>
<keyword evidence="2" id="KW-1185">Reference proteome</keyword>
<sequence length="176" mass="20489">MNYFPNNTPDHFQIKLAYPITLKGEWECCLSEVTIPGKYFTIHPDYNDSYSIETIENVESTSWTPKFVIPLYNEDYQEFTEGVNANVKKLIKDPPITFSLIENKTKIKININPYWELTITDEKANKFLRLLKLNPNKDYVVPGYPAGASITRNYSAPKKMLIFLKIKKFELLSEVH</sequence>
<dbReference type="AlphaFoldDB" id="A0A8X6VTP5"/>
<gene>
    <name evidence="1" type="primary">AVEN_156722_1</name>
    <name evidence="1" type="ORF">TNCV_3298791</name>
</gene>
<accession>A0A8X6VTP5</accession>